<evidence type="ECO:0000256" key="1">
    <source>
        <dbReference type="ARBA" id="ARBA00022612"/>
    </source>
</evidence>
<dbReference type="Pfam" id="PF03592">
    <property type="entry name" value="Terminase_2"/>
    <property type="match status" value="1"/>
</dbReference>
<keyword evidence="4" id="KW-1185">Reference proteome</keyword>
<dbReference type="PANTHER" id="PTHR41328:SF2">
    <property type="entry name" value="TERMINASE SMALL SUBUNIT"/>
    <property type="match status" value="1"/>
</dbReference>
<keyword evidence="2" id="KW-0231">Viral genome packaging</keyword>
<dbReference type="GO" id="GO:0051276">
    <property type="term" value="P:chromosome organization"/>
    <property type="evidence" value="ECO:0007669"/>
    <property type="project" value="InterPro"/>
</dbReference>
<dbReference type="EMBL" id="AP023367">
    <property type="protein sequence ID" value="BCJ92835.1"/>
    <property type="molecule type" value="Genomic_DNA"/>
</dbReference>
<reference evidence="3 4" key="1">
    <citation type="journal article" date="2016" name="Int. J. Syst. Evol. Microbiol.">
        <title>Descriptions of Anaerotaenia torta gen. nov., sp. nov. and Anaerocolumna cellulosilytica gen. nov., sp. nov. isolated from a methanogenic reactor of cattle waste.</title>
        <authorList>
            <person name="Uek A."/>
            <person name="Ohtaki Y."/>
            <person name="Kaku N."/>
            <person name="Ueki K."/>
        </authorList>
    </citation>
    <scope>NUCLEOTIDE SEQUENCE [LARGE SCALE GENOMIC DNA]</scope>
    <source>
        <strain evidence="3 4">SN021</strain>
    </source>
</reference>
<protein>
    <submittedName>
        <fullName evidence="3">Terminase</fullName>
    </submittedName>
</protein>
<dbReference type="InterPro" id="IPR038713">
    <property type="entry name" value="Terminase_Gp1_N_sf"/>
</dbReference>
<dbReference type="KEGG" id="acel:acsn021_04040"/>
<sequence>MAKLTDKQQRFVDEYLIDLNATQAAIRAGYSVNNADEIGSELLGKTRVLEAVSKAMAERSKRTGVTVDRIVLELAKIAFIKMTDVVDSKGRIKETATDDDLSCIEYIRYKQLDSDTSSLEEREVKIASKVKALELLGKHLGMWNDKLNVSVTLPVVISGDDQLED</sequence>
<dbReference type="RefSeq" id="WP_184094659.1">
    <property type="nucleotide sequence ID" value="NZ_AP023367.1"/>
</dbReference>
<gene>
    <name evidence="3" type="ORF">acsn021_04040</name>
</gene>
<dbReference type="InterPro" id="IPR005335">
    <property type="entry name" value="Terminase_ssu"/>
</dbReference>
<dbReference type="InterPro" id="IPR052404">
    <property type="entry name" value="SPP1-like_terminase"/>
</dbReference>
<keyword evidence="1" id="KW-1188">Viral release from host cell</keyword>
<dbReference type="Proteomes" id="UP000515561">
    <property type="component" value="Chromosome"/>
</dbReference>
<evidence type="ECO:0000313" key="4">
    <source>
        <dbReference type="Proteomes" id="UP000515561"/>
    </source>
</evidence>
<evidence type="ECO:0000256" key="2">
    <source>
        <dbReference type="ARBA" id="ARBA00023219"/>
    </source>
</evidence>
<dbReference type="AlphaFoldDB" id="A0A6S6QZN8"/>
<dbReference type="PANTHER" id="PTHR41328">
    <property type="entry name" value="TERMINASE SMALL SUBUNIT-RELATED"/>
    <property type="match status" value="1"/>
</dbReference>
<organism evidence="3 4">
    <name type="scientific">Anaerocolumna cellulosilytica</name>
    <dbReference type="NCBI Taxonomy" id="433286"/>
    <lineage>
        <taxon>Bacteria</taxon>
        <taxon>Bacillati</taxon>
        <taxon>Bacillota</taxon>
        <taxon>Clostridia</taxon>
        <taxon>Lachnospirales</taxon>
        <taxon>Lachnospiraceae</taxon>
        <taxon>Anaerocolumna</taxon>
    </lineage>
</organism>
<dbReference type="Gene3D" id="1.10.10.1400">
    <property type="entry name" value="Terminase, small subunit, N-terminal DNA-binding domain, HTH motif"/>
    <property type="match status" value="1"/>
</dbReference>
<evidence type="ECO:0000313" key="3">
    <source>
        <dbReference type="EMBL" id="BCJ92835.1"/>
    </source>
</evidence>
<accession>A0A6S6QZN8</accession>
<name>A0A6S6QZN8_9FIRM</name>
<proteinExistence type="predicted"/>